<evidence type="ECO:0000256" key="1">
    <source>
        <dbReference type="SAM" id="Coils"/>
    </source>
</evidence>
<feature type="region of interest" description="Disordered" evidence="2">
    <location>
        <begin position="43"/>
        <end position="75"/>
    </location>
</feature>
<feature type="compositionally biased region" description="Polar residues" evidence="2">
    <location>
        <begin position="55"/>
        <end position="70"/>
    </location>
</feature>
<organism evidence="4 5">
    <name type="scientific">Aphanomyces stellatus</name>
    <dbReference type="NCBI Taxonomy" id="120398"/>
    <lineage>
        <taxon>Eukaryota</taxon>
        <taxon>Sar</taxon>
        <taxon>Stramenopiles</taxon>
        <taxon>Oomycota</taxon>
        <taxon>Saprolegniomycetes</taxon>
        <taxon>Saprolegniales</taxon>
        <taxon>Verrucalvaceae</taxon>
        <taxon>Aphanomyces</taxon>
    </lineage>
</organism>
<dbReference type="OrthoDB" id="78712at2759"/>
<protein>
    <submittedName>
        <fullName evidence="4">Aste57867_23518 protein</fullName>
    </submittedName>
</protein>
<evidence type="ECO:0000256" key="2">
    <source>
        <dbReference type="SAM" id="MobiDB-lite"/>
    </source>
</evidence>
<dbReference type="EMBL" id="VJMH01007276">
    <property type="protein sequence ID" value="KAF0684519.1"/>
    <property type="molecule type" value="Genomic_DNA"/>
</dbReference>
<evidence type="ECO:0000313" key="4">
    <source>
        <dbReference type="EMBL" id="VFU00163.1"/>
    </source>
</evidence>
<keyword evidence="5" id="KW-1185">Reference proteome</keyword>
<feature type="coiled-coil region" evidence="1">
    <location>
        <begin position="726"/>
        <end position="753"/>
    </location>
</feature>
<feature type="region of interest" description="Disordered" evidence="2">
    <location>
        <begin position="643"/>
        <end position="662"/>
    </location>
</feature>
<name>A0A485LPS5_9STRA</name>
<feature type="region of interest" description="Disordered" evidence="2">
    <location>
        <begin position="186"/>
        <end position="252"/>
    </location>
</feature>
<gene>
    <name evidence="4" type="primary">Aste57867_23518</name>
    <name evidence="3" type="ORF">As57867_023447</name>
    <name evidence="4" type="ORF">ASTE57867_23518</name>
</gene>
<feature type="compositionally biased region" description="Polar residues" evidence="2">
    <location>
        <begin position="240"/>
        <end position="249"/>
    </location>
</feature>
<dbReference type="EMBL" id="CAADRA010007302">
    <property type="protein sequence ID" value="VFU00163.1"/>
    <property type="molecule type" value="Genomic_DNA"/>
</dbReference>
<keyword evidence="1" id="KW-0175">Coiled coil</keyword>
<dbReference type="AlphaFoldDB" id="A0A485LPS5"/>
<feature type="region of interest" description="Disordered" evidence="2">
    <location>
        <begin position="103"/>
        <end position="129"/>
    </location>
</feature>
<accession>A0A485LPS5</accession>
<reference evidence="4 5" key="1">
    <citation type="submission" date="2019-03" db="EMBL/GenBank/DDBJ databases">
        <authorList>
            <person name="Gaulin E."/>
            <person name="Dumas B."/>
        </authorList>
    </citation>
    <scope>NUCLEOTIDE SEQUENCE [LARGE SCALE GENOMIC DNA]</scope>
    <source>
        <strain evidence="4">CBS 568.67</strain>
    </source>
</reference>
<dbReference type="Proteomes" id="UP000332933">
    <property type="component" value="Unassembled WGS sequence"/>
</dbReference>
<evidence type="ECO:0000313" key="3">
    <source>
        <dbReference type="EMBL" id="KAF0684519.1"/>
    </source>
</evidence>
<reference evidence="3" key="2">
    <citation type="submission" date="2019-06" db="EMBL/GenBank/DDBJ databases">
        <title>Genomics analysis of Aphanomyces spp. identifies a new class of oomycete effector associated with host adaptation.</title>
        <authorList>
            <person name="Gaulin E."/>
        </authorList>
    </citation>
    <scope>NUCLEOTIDE SEQUENCE</scope>
    <source>
        <strain evidence="3">CBS 578.67</strain>
    </source>
</reference>
<sequence length="766" mass="87419">MDDSLRLVHDILDEDRSFLDYLKDEQLSEKARLHRQLDESTASIGDDAARRRLSSTRGYNQRATSSTTPWQPAGVASSIADTCQDLMHELDQVESEISFYDSVARRDPVPPTANPPQPHHRRSTSSSNATITATAASFEAMLAKLQHDFDRDKTMTHPFATQAHIQSRVATKSIKVPSVVHNIIPSTSSKKAHPSATAQPSQYKVGTLPHHPSQATLMDKDDPDWSHLAAAPAKAPPSHYPSTEPATTLNRRHRTESMQQVREASSAEIDNIQGPAVDKSIDGTHPLDVLNRQYPEAVAVELKDTVDRETHGVIEATKTSLSDEQQAVLGRLRDEHMAMRRREMNEILVQHEHKLEREKQSTLERCEMEAALKRAALQRQLDVDRATTLREIETKYQDDLVALDERMRQVVADELQHRREQVAARLLQREEELLREGREKAVALHQANESQDVEKLERALQMGSTLRLQQLRDRLESQRLAKLREMEATANVALERELELVRCSHDADLVGHVHAAQDRLRAKHEFEVDALRKALAVDETRALNDVTEQLRQNHLKRVQRIRDDHERESHERMVQLQQTYEAEYLHRMDELHMELEAKATAQVAQAADTHARHLQAKVADRVAFFEDVAQRLQTELRFLLQPSSSTQPRVTTESDEEANRRRLPESLRQLERVSPTSRQVNQWIQSLTLAFVELSEQHSLLLESLRQGGLQTSSWKQKYMTQVSHASELEARLDQATRDVAEKERLCRRLYKANEGLLKQLPSTPP</sequence>
<proteinExistence type="predicted"/>
<evidence type="ECO:0000313" key="5">
    <source>
        <dbReference type="Proteomes" id="UP000332933"/>
    </source>
</evidence>